<evidence type="ECO:0000259" key="1">
    <source>
        <dbReference type="PROSITE" id="PS51186"/>
    </source>
</evidence>
<dbReference type="CDD" id="cd04301">
    <property type="entry name" value="NAT_SF"/>
    <property type="match status" value="1"/>
</dbReference>
<dbReference type="InterPro" id="IPR000182">
    <property type="entry name" value="GNAT_dom"/>
</dbReference>
<protein>
    <submittedName>
        <fullName evidence="2">N-acetyltransferase</fullName>
    </submittedName>
</protein>
<reference evidence="2" key="1">
    <citation type="submission" date="2020-08" db="EMBL/GenBank/DDBJ databases">
        <title>Genome public.</title>
        <authorList>
            <person name="Liu C."/>
            <person name="Sun Q."/>
        </authorList>
    </citation>
    <scope>NUCLEOTIDE SEQUENCE</scope>
    <source>
        <strain evidence="2">NSJ-52</strain>
    </source>
</reference>
<dbReference type="EMBL" id="JACOPQ010000002">
    <property type="protein sequence ID" value="MBC5735890.1"/>
    <property type="molecule type" value="Genomic_DNA"/>
</dbReference>
<dbReference type="SUPFAM" id="SSF55729">
    <property type="entry name" value="Acyl-CoA N-acyltransferases (Nat)"/>
    <property type="match status" value="1"/>
</dbReference>
<name>A0A8J6MBR5_9FIRM</name>
<dbReference type="Pfam" id="PF13527">
    <property type="entry name" value="Acetyltransf_9"/>
    <property type="match status" value="1"/>
</dbReference>
<dbReference type="Gene3D" id="3.40.630.30">
    <property type="match status" value="1"/>
</dbReference>
<dbReference type="GO" id="GO:0016747">
    <property type="term" value="F:acyltransferase activity, transferring groups other than amino-acyl groups"/>
    <property type="evidence" value="ECO:0007669"/>
    <property type="project" value="InterPro"/>
</dbReference>
<accession>A0A8J6MBR5</accession>
<keyword evidence="3" id="KW-1185">Reference proteome</keyword>
<dbReference type="InterPro" id="IPR016181">
    <property type="entry name" value="Acyl_CoA_acyltransferase"/>
</dbReference>
<dbReference type="Proteomes" id="UP000607645">
    <property type="component" value="Unassembled WGS sequence"/>
</dbReference>
<dbReference type="RefSeq" id="WP_186918374.1">
    <property type="nucleotide sequence ID" value="NZ_JACOPQ010000002.1"/>
</dbReference>
<dbReference type="PROSITE" id="PS51186">
    <property type="entry name" value="GNAT"/>
    <property type="match status" value="1"/>
</dbReference>
<sequence length="219" mass="24283">MQLTIRPETPADYRPAEVLTREAFWNLYQPGCNEHHYLHQLRASPAYLPELGYVAELEGELVGHIAYSRTKIVRADGSEFPTITFGPVCAAPDHRARGIGSALIRRSLRAAKDLGHRAAVILGDPRYYGRFGFHGCERFGLTLTDGKYLPGLMALELEPGALTGVSGRFLEGFDYVPGGEELAAFDAGFPAKEKGFTESQRDFQVIYNLGYQVIEHGFM</sequence>
<evidence type="ECO:0000313" key="2">
    <source>
        <dbReference type="EMBL" id="MBC5735890.1"/>
    </source>
</evidence>
<organism evidence="2 3">
    <name type="scientific">Lawsonibacter faecis</name>
    <dbReference type="NCBI Taxonomy" id="2763052"/>
    <lineage>
        <taxon>Bacteria</taxon>
        <taxon>Bacillati</taxon>
        <taxon>Bacillota</taxon>
        <taxon>Clostridia</taxon>
        <taxon>Eubacteriales</taxon>
        <taxon>Oscillospiraceae</taxon>
        <taxon>Lawsonibacter</taxon>
    </lineage>
</organism>
<dbReference type="AlphaFoldDB" id="A0A8J6MBR5"/>
<proteinExistence type="predicted"/>
<comment type="caution">
    <text evidence="2">The sequence shown here is derived from an EMBL/GenBank/DDBJ whole genome shotgun (WGS) entry which is preliminary data.</text>
</comment>
<gene>
    <name evidence="2" type="ORF">H8S62_02535</name>
</gene>
<feature type="domain" description="N-acetyltransferase" evidence="1">
    <location>
        <begin position="3"/>
        <end position="158"/>
    </location>
</feature>
<evidence type="ECO:0000313" key="3">
    <source>
        <dbReference type="Proteomes" id="UP000607645"/>
    </source>
</evidence>